<dbReference type="InterPro" id="IPR005308">
    <property type="entry name" value="OKR_de-COase_N"/>
</dbReference>
<dbReference type="InterPro" id="IPR015424">
    <property type="entry name" value="PyrdxlP-dep_Trfase"/>
</dbReference>
<dbReference type="RefSeq" id="WP_224080603.1">
    <property type="nucleotide sequence ID" value="NZ_CAJZAI010000006.1"/>
</dbReference>
<dbReference type="SUPFAM" id="SSF55904">
    <property type="entry name" value="Ornithine decarboxylase C-terminal domain"/>
    <property type="match status" value="1"/>
</dbReference>
<evidence type="ECO:0000256" key="4">
    <source>
        <dbReference type="ARBA" id="ARBA00023239"/>
    </source>
</evidence>
<dbReference type="GO" id="GO:0008792">
    <property type="term" value="F:arginine decarboxylase activity"/>
    <property type="evidence" value="ECO:0007669"/>
    <property type="project" value="UniProtKB-EC"/>
</dbReference>
<dbReference type="Gene3D" id="3.90.100.10">
    <property type="entry name" value="Orn/Lys/Arg decarboxylase, C-terminal domain"/>
    <property type="match status" value="1"/>
</dbReference>
<accession>A0ABM8X6W3</accession>
<dbReference type="SUPFAM" id="SSF53383">
    <property type="entry name" value="PLP-dependent transferases"/>
    <property type="match status" value="1"/>
</dbReference>
<dbReference type="PIRSF" id="PIRSF009393">
    <property type="entry name" value="Orn_decarb"/>
    <property type="match status" value="1"/>
</dbReference>
<dbReference type="EC" id="4.1.1.19" evidence="6"/>
<dbReference type="InterPro" id="IPR015421">
    <property type="entry name" value="PyrdxlP-dep_Trfase_major"/>
</dbReference>
<keyword evidence="3" id="KW-0663">Pyridoxal phosphate</keyword>
<dbReference type="PANTHER" id="PTHR45229">
    <property type="entry name" value="CONSTITUTIVE ORNITHINE DECARBOXYLASE"/>
    <property type="match status" value="1"/>
</dbReference>
<name>A0ABM8X6W3_9BURK</name>
<evidence type="ECO:0000259" key="5">
    <source>
        <dbReference type="PROSITE" id="PS00703"/>
    </source>
</evidence>
<feature type="domain" description="Orn/Lys/Arg decarboxylases family 1 pyridoxal-P attachment site" evidence="5">
    <location>
        <begin position="392"/>
        <end position="406"/>
    </location>
</feature>
<dbReference type="EMBL" id="CAJZAI010000006">
    <property type="protein sequence ID" value="CAG9175692.1"/>
    <property type="molecule type" value="Genomic_DNA"/>
</dbReference>
<evidence type="ECO:0000313" key="6">
    <source>
        <dbReference type="EMBL" id="CAG9175692.1"/>
    </source>
</evidence>
<evidence type="ECO:0000313" key="7">
    <source>
        <dbReference type="Proteomes" id="UP000727654"/>
    </source>
</evidence>
<dbReference type="Pfam" id="PF01276">
    <property type="entry name" value="OKR_DC_1"/>
    <property type="match status" value="1"/>
</dbReference>
<gene>
    <name evidence="6" type="primary">adiA</name>
    <name evidence="6" type="ORF">LMG23992_03022</name>
</gene>
<dbReference type="InterPro" id="IPR000310">
    <property type="entry name" value="Orn/Lys/Arg_deCO2ase_major_dom"/>
</dbReference>
<protein>
    <submittedName>
        <fullName evidence="6">Biodegradative arginine decarboxylase</fullName>
        <ecNumber evidence="6">4.1.1.19</ecNumber>
    </submittedName>
</protein>
<dbReference type="PANTHER" id="PTHR45229:SF3">
    <property type="entry name" value="BIODEGRADATIVE ARGININE DECARBOXYLASE"/>
    <property type="match status" value="1"/>
</dbReference>
<evidence type="ECO:0000256" key="2">
    <source>
        <dbReference type="ARBA" id="ARBA00022793"/>
    </source>
</evidence>
<sequence length="756" mass="85351">MKFRFPVIIIDEDFRSENISGSGIRALAEAIEKEGMEVMGLTSYGDLTSFAQQSSRASTFIVSIDDDEFVTADDRPEAAAIEKLRAFVNEVRRRNSDLPIFLYGETRTSRHIPNDILRELHGFIHMFEDTPEFVARHIIREAKVYLDSLAPPFFKALIDYAQDSSYSWHCPGHSGGVAFLKSPVGQVFHQFFGENMLRADVCNAVDELGQLLDHTGPVAASERNAARIFNSDHMFFVTNGTSTSNKMVWHANVAPGDIVVVDRNCHKSILHAIMMTGAIPVFLMPTRNHYGIIGPIPKSEFDPETIRKKIANHPFASKAKNQKPRILTITQGTYDGVLYNAEQIKEMLASEIDTLHFDEAWLPHAAFHDFYRNMHAIGKGRPRSKDALVFATQSTHKLLAGLSQASQILVQDSETRKLDRYRFNEAYLMHTSTSPQYSIIASCDVAAAMMEAPGGTALVEESIQEALDFRRAMRKVEGDFEAGNNGDWWFKVWGPDTLNEEGMPDREEWMLKANERWHGFGDLADGFNLLDPIKATIITPGLDVDGEFSERGIPAAIVTKYLAEHGIIIEKTGLYSFFIMFTIGITKGRWNSLVTELQQFKDDYDQNQPLWRVLPEFVGKHPQYERMGLRDLCDAVHSVYKANDVARVTTEMYLSDMEPAMKPSDAWAMMAHREIERVPVDELEGRVTAILLTPYPPGIPLLIPGERFNRTIVQYLKFAREFNKLFPGFETDVHGLVLEEVDGQKAYFVDCVKQGS</sequence>
<evidence type="ECO:0000256" key="3">
    <source>
        <dbReference type="ARBA" id="ARBA00022898"/>
    </source>
</evidence>
<dbReference type="Gene3D" id="3.40.640.10">
    <property type="entry name" value="Type I PLP-dependent aspartate aminotransferase-like (Major domain)"/>
    <property type="match status" value="1"/>
</dbReference>
<dbReference type="Pfam" id="PF03709">
    <property type="entry name" value="OKR_DC_1_N"/>
    <property type="match status" value="1"/>
</dbReference>
<evidence type="ECO:0000256" key="1">
    <source>
        <dbReference type="ARBA" id="ARBA00010671"/>
    </source>
</evidence>
<comment type="similarity">
    <text evidence="1">Belongs to the Orn/Lys/Arg decarboxylase class-I family.</text>
</comment>
<comment type="caution">
    <text evidence="6">The sequence shown here is derived from an EMBL/GenBank/DDBJ whole genome shotgun (WGS) entry which is preliminary data.</text>
</comment>
<dbReference type="InterPro" id="IPR036633">
    <property type="entry name" value="Prn/Lys/Arg_de-COase_C_sf"/>
</dbReference>
<keyword evidence="7" id="KW-1185">Reference proteome</keyword>
<keyword evidence="4 6" id="KW-0456">Lyase</keyword>
<organism evidence="6 7">
    <name type="scientific">Cupriavidus laharis</name>
    <dbReference type="NCBI Taxonomy" id="151654"/>
    <lineage>
        <taxon>Bacteria</taxon>
        <taxon>Pseudomonadati</taxon>
        <taxon>Pseudomonadota</taxon>
        <taxon>Betaproteobacteria</taxon>
        <taxon>Burkholderiales</taxon>
        <taxon>Burkholderiaceae</taxon>
        <taxon>Cupriavidus</taxon>
    </lineage>
</organism>
<dbReference type="InterPro" id="IPR008286">
    <property type="entry name" value="Prn/Lys/Arg_de-COase_C"/>
</dbReference>
<dbReference type="Gene3D" id="3.40.50.2300">
    <property type="match status" value="1"/>
</dbReference>
<dbReference type="PROSITE" id="PS00703">
    <property type="entry name" value="OKR_DC_1"/>
    <property type="match status" value="1"/>
</dbReference>
<dbReference type="InterPro" id="IPR015422">
    <property type="entry name" value="PyrdxlP-dep_Trfase_small"/>
</dbReference>
<proteinExistence type="inferred from homology"/>
<dbReference type="Pfam" id="PF03711">
    <property type="entry name" value="OKR_DC_1_C"/>
    <property type="match status" value="1"/>
</dbReference>
<reference evidence="6 7" key="1">
    <citation type="submission" date="2021-08" db="EMBL/GenBank/DDBJ databases">
        <authorList>
            <person name="Peeters C."/>
        </authorList>
    </citation>
    <scope>NUCLEOTIDE SEQUENCE [LARGE SCALE GENOMIC DNA]</scope>
    <source>
        <strain evidence="6 7">LMG 23992</strain>
    </source>
</reference>
<dbReference type="Gene3D" id="3.90.1150.10">
    <property type="entry name" value="Aspartate Aminotransferase, domain 1"/>
    <property type="match status" value="1"/>
</dbReference>
<dbReference type="Proteomes" id="UP000727654">
    <property type="component" value="Unassembled WGS sequence"/>
</dbReference>
<dbReference type="InterPro" id="IPR011193">
    <property type="entry name" value="Orn/lys/arg_de-COase"/>
</dbReference>
<keyword evidence="2" id="KW-0210">Decarboxylase</keyword>